<comment type="similarity">
    <text evidence="1">Belongs to the HAD-like hydrolase superfamily. SerB family.</text>
</comment>
<evidence type="ECO:0000256" key="4">
    <source>
        <dbReference type="ARBA" id="ARBA00022842"/>
    </source>
</evidence>
<dbReference type="SUPFAM" id="SSF56784">
    <property type="entry name" value="HAD-like"/>
    <property type="match status" value="1"/>
</dbReference>
<geneLocation type="plasmid" evidence="5 6">
    <name>unnamed1</name>
</geneLocation>
<keyword evidence="6" id="KW-1185">Reference proteome</keyword>
<dbReference type="RefSeq" id="WP_306061434.1">
    <property type="nucleotide sequence ID" value="NZ_CP120998.1"/>
</dbReference>
<dbReference type="Gene3D" id="1.20.1440.100">
    <property type="entry name" value="SG protein - dephosphorylation function"/>
    <property type="match status" value="1"/>
</dbReference>
<keyword evidence="5" id="KW-0614">Plasmid</keyword>
<dbReference type="InterPro" id="IPR050582">
    <property type="entry name" value="HAD-like_SerB"/>
</dbReference>
<sequence length="253" mass="26722">MGGAGAVGGAVNRPARLVFSDVDETLIAEKSMFDFLAYYFGGTDGARGARLAARVRRDLSRRTAAGASREAMNRLYYRTWEGEPAARVARWARAWYAERSRAPGFYLADVRRALELHRDAGDTVILVSGSFPAVLAPIAAEVGAARLLCSVPATRDGVLTGGLVGDPCIGEAKRAAVRDALRRCPDVDPARCYAYGDHLSDLPMLAEVGHPVVVGGSAELMARLPRARALHPRTAVLAPPAPAVGAGLLGDSS</sequence>
<proteinExistence type="inferred from homology"/>
<dbReference type="InterPro" id="IPR023214">
    <property type="entry name" value="HAD_sf"/>
</dbReference>
<evidence type="ECO:0000313" key="6">
    <source>
        <dbReference type="Proteomes" id="UP001239522"/>
    </source>
</evidence>
<dbReference type="PANTHER" id="PTHR43344:SF13">
    <property type="entry name" value="PHOSPHATASE RV3661-RELATED"/>
    <property type="match status" value="1"/>
</dbReference>
<dbReference type="InterPro" id="IPR036412">
    <property type="entry name" value="HAD-like_sf"/>
</dbReference>
<accession>A0ABY9HWE5</accession>
<evidence type="ECO:0000256" key="3">
    <source>
        <dbReference type="ARBA" id="ARBA00022801"/>
    </source>
</evidence>
<protein>
    <submittedName>
        <fullName evidence="5">HAD-IB family hydrolase</fullName>
    </submittedName>
</protein>
<dbReference type="GO" id="GO:0016787">
    <property type="term" value="F:hydrolase activity"/>
    <property type="evidence" value="ECO:0007669"/>
    <property type="project" value="UniProtKB-KW"/>
</dbReference>
<evidence type="ECO:0000256" key="1">
    <source>
        <dbReference type="ARBA" id="ARBA00009184"/>
    </source>
</evidence>
<keyword evidence="3 5" id="KW-0378">Hydrolase</keyword>
<organism evidence="5 6">
    <name type="scientific">Streptomyces castrisilvae</name>
    <dbReference type="NCBI Taxonomy" id="3033811"/>
    <lineage>
        <taxon>Bacteria</taxon>
        <taxon>Bacillati</taxon>
        <taxon>Actinomycetota</taxon>
        <taxon>Actinomycetes</taxon>
        <taxon>Kitasatosporales</taxon>
        <taxon>Streptomycetaceae</taxon>
        <taxon>Streptomyces</taxon>
    </lineage>
</organism>
<dbReference type="PANTHER" id="PTHR43344">
    <property type="entry name" value="PHOSPHOSERINE PHOSPHATASE"/>
    <property type="match status" value="1"/>
</dbReference>
<name>A0ABY9HWE5_9ACTN</name>
<dbReference type="InterPro" id="IPR006385">
    <property type="entry name" value="HAD_hydro_SerB1"/>
</dbReference>
<dbReference type="NCBIfam" id="TIGR01488">
    <property type="entry name" value="HAD-SF-IB"/>
    <property type="match status" value="1"/>
</dbReference>
<dbReference type="EMBL" id="CP120998">
    <property type="protein sequence ID" value="WLQ38414.1"/>
    <property type="molecule type" value="Genomic_DNA"/>
</dbReference>
<dbReference type="Proteomes" id="UP001239522">
    <property type="component" value="Plasmid unnamed1"/>
</dbReference>
<evidence type="ECO:0000256" key="2">
    <source>
        <dbReference type="ARBA" id="ARBA00022723"/>
    </source>
</evidence>
<dbReference type="Gene3D" id="3.40.50.1000">
    <property type="entry name" value="HAD superfamily/HAD-like"/>
    <property type="match status" value="1"/>
</dbReference>
<dbReference type="Pfam" id="PF12710">
    <property type="entry name" value="HAD"/>
    <property type="match status" value="1"/>
</dbReference>
<keyword evidence="2" id="KW-0479">Metal-binding</keyword>
<evidence type="ECO:0000313" key="5">
    <source>
        <dbReference type="EMBL" id="WLQ38414.1"/>
    </source>
</evidence>
<dbReference type="NCBIfam" id="TIGR01490">
    <property type="entry name" value="HAD-SF-IB-hyp1"/>
    <property type="match status" value="1"/>
</dbReference>
<keyword evidence="4" id="KW-0460">Magnesium</keyword>
<gene>
    <name evidence="5" type="ORF">P8A18_33375</name>
</gene>
<reference evidence="5 6" key="1">
    <citation type="submission" date="2023-03" db="EMBL/GenBank/DDBJ databases">
        <title>Isolation and description of six Streptomyces strains from soil environments, able to metabolize different microbial glucans.</title>
        <authorList>
            <person name="Widen T."/>
            <person name="Larsbrink J."/>
        </authorList>
    </citation>
    <scope>NUCLEOTIDE SEQUENCE [LARGE SCALE GENOMIC DNA]</scope>
    <source>
        <strain evidence="5 6">Mut1</strain>
        <plasmid evidence="5 6">unnamed1</plasmid>
    </source>
</reference>